<gene>
    <name evidence="2" type="ORF">RF55_4402</name>
</gene>
<sequence>MPKPIYPPRKAHSEWRLQDAYDWHFVLTYLKDWMREDFIGELGVPGISPPLPLTTQPIRRRRGRGYDRPMEQPDAEQHPYCFHWHGSHNTS</sequence>
<evidence type="ECO:0000313" key="2">
    <source>
        <dbReference type="EMBL" id="KMQ95390.1"/>
    </source>
</evidence>
<feature type="compositionally biased region" description="Basic and acidic residues" evidence="1">
    <location>
        <begin position="64"/>
        <end position="74"/>
    </location>
</feature>
<evidence type="ECO:0000256" key="1">
    <source>
        <dbReference type="SAM" id="MobiDB-lite"/>
    </source>
</evidence>
<name>A0A0J7NSH5_LASNI</name>
<keyword evidence="3" id="KW-1185">Reference proteome</keyword>
<evidence type="ECO:0000313" key="3">
    <source>
        <dbReference type="Proteomes" id="UP000036403"/>
    </source>
</evidence>
<dbReference type="AlphaFoldDB" id="A0A0J7NSH5"/>
<dbReference type="Proteomes" id="UP000036403">
    <property type="component" value="Unassembled WGS sequence"/>
</dbReference>
<dbReference type="EMBL" id="LBMM01002017">
    <property type="protein sequence ID" value="KMQ95390.1"/>
    <property type="molecule type" value="Genomic_DNA"/>
</dbReference>
<feature type="region of interest" description="Disordered" evidence="1">
    <location>
        <begin position="49"/>
        <end position="74"/>
    </location>
</feature>
<reference evidence="2 3" key="1">
    <citation type="submission" date="2015-04" db="EMBL/GenBank/DDBJ databases">
        <title>Lasius niger genome sequencing.</title>
        <authorList>
            <person name="Konorov E.A."/>
            <person name="Nikitin M.A."/>
            <person name="Kirill M.V."/>
            <person name="Chang P."/>
        </authorList>
    </citation>
    <scope>NUCLEOTIDE SEQUENCE [LARGE SCALE GENOMIC DNA]</scope>
    <source>
        <tissue evidence="2">Whole</tissue>
    </source>
</reference>
<organism evidence="2 3">
    <name type="scientific">Lasius niger</name>
    <name type="common">Black garden ant</name>
    <dbReference type="NCBI Taxonomy" id="67767"/>
    <lineage>
        <taxon>Eukaryota</taxon>
        <taxon>Metazoa</taxon>
        <taxon>Ecdysozoa</taxon>
        <taxon>Arthropoda</taxon>
        <taxon>Hexapoda</taxon>
        <taxon>Insecta</taxon>
        <taxon>Pterygota</taxon>
        <taxon>Neoptera</taxon>
        <taxon>Endopterygota</taxon>
        <taxon>Hymenoptera</taxon>
        <taxon>Apocrita</taxon>
        <taxon>Aculeata</taxon>
        <taxon>Formicoidea</taxon>
        <taxon>Formicidae</taxon>
        <taxon>Formicinae</taxon>
        <taxon>Lasius</taxon>
        <taxon>Lasius</taxon>
    </lineage>
</organism>
<dbReference type="PaxDb" id="67767-A0A0J7NSH5"/>
<accession>A0A0J7NSH5</accession>
<comment type="caution">
    <text evidence="2">The sequence shown here is derived from an EMBL/GenBank/DDBJ whole genome shotgun (WGS) entry which is preliminary data.</text>
</comment>
<proteinExistence type="predicted"/>
<protein>
    <submittedName>
        <fullName evidence="2">Peptidase m48 ste24p</fullName>
    </submittedName>
</protein>